<keyword evidence="5" id="KW-1003">Cell membrane</keyword>
<dbReference type="SUPFAM" id="SSF47384">
    <property type="entry name" value="Homodimeric domain of signal transducing histidine kinase"/>
    <property type="match status" value="1"/>
</dbReference>
<evidence type="ECO:0000313" key="19">
    <source>
        <dbReference type="EMBL" id="QTX32466.1"/>
    </source>
</evidence>
<evidence type="ECO:0000313" key="20">
    <source>
        <dbReference type="Proteomes" id="UP000671879"/>
    </source>
</evidence>
<comment type="catalytic activity">
    <reaction evidence="1">
        <text>ATP + protein L-histidine = ADP + protein N-phospho-L-histidine.</text>
        <dbReference type="EC" id="2.7.13.3"/>
    </reaction>
</comment>
<dbReference type="InterPro" id="IPR036890">
    <property type="entry name" value="HATPase_C_sf"/>
</dbReference>
<dbReference type="EC" id="2.7.13.3" evidence="4"/>
<dbReference type="InterPro" id="IPR013656">
    <property type="entry name" value="PAS_4"/>
</dbReference>
<dbReference type="Gene3D" id="3.30.565.10">
    <property type="entry name" value="Histidine kinase-like ATPase, C-terminal domain"/>
    <property type="match status" value="1"/>
</dbReference>
<dbReference type="Pfam" id="PF08448">
    <property type="entry name" value="PAS_4"/>
    <property type="match status" value="1"/>
</dbReference>
<dbReference type="GO" id="GO:0005524">
    <property type="term" value="F:ATP binding"/>
    <property type="evidence" value="ECO:0007669"/>
    <property type="project" value="UniProtKB-KW"/>
</dbReference>
<dbReference type="GO" id="GO:0030295">
    <property type="term" value="F:protein kinase activator activity"/>
    <property type="evidence" value="ECO:0007669"/>
    <property type="project" value="TreeGrafter"/>
</dbReference>
<dbReference type="GO" id="GO:0007234">
    <property type="term" value="P:osmosensory signaling via phosphorelay pathway"/>
    <property type="evidence" value="ECO:0007669"/>
    <property type="project" value="TreeGrafter"/>
</dbReference>
<evidence type="ECO:0000259" key="18">
    <source>
        <dbReference type="PROSITE" id="PS50885"/>
    </source>
</evidence>
<dbReference type="KEGG" id="aram:KAR29_00505"/>
<dbReference type="Pfam" id="PF02518">
    <property type="entry name" value="HATPase_c"/>
    <property type="match status" value="1"/>
</dbReference>
<evidence type="ECO:0000256" key="1">
    <source>
        <dbReference type="ARBA" id="ARBA00000085"/>
    </source>
</evidence>
<keyword evidence="11" id="KW-0067">ATP-binding</keyword>
<dbReference type="InterPro" id="IPR050351">
    <property type="entry name" value="BphY/WalK/GraS-like"/>
</dbReference>
<comment type="subcellular location">
    <subcellularLocation>
        <location evidence="3">Cell membrane</location>
    </subcellularLocation>
    <subcellularLocation>
        <location evidence="2">Membrane</location>
        <topology evidence="2">Multi-pass membrane protein</topology>
    </subcellularLocation>
</comment>
<evidence type="ECO:0000256" key="3">
    <source>
        <dbReference type="ARBA" id="ARBA00004236"/>
    </source>
</evidence>
<dbReference type="Gene3D" id="1.10.287.130">
    <property type="match status" value="1"/>
</dbReference>
<keyword evidence="13" id="KW-0902">Two-component regulatory system</keyword>
<evidence type="ECO:0000256" key="15">
    <source>
        <dbReference type="SAM" id="Phobius"/>
    </source>
</evidence>
<dbReference type="InterPro" id="IPR035965">
    <property type="entry name" value="PAS-like_dom_sf"/>
</dbReference>
<sequence length="607" mass="66008">MTLSIRNKILLGLIALVLLNFLVLAISFFYLIGLGRSAEGILKENYESIEAVRTMERAHSRQHLLLSGPPLERGTFSALYEAEMAFMEGYHRARGNLTLPGEGPAVEAVGESHRRIWMSLIDSMSRLSTSAGLPFDEAAEALAHLEGMNRDAMFAASDRALQQARRAVGITGLLGGLSLVGGILFGSILPGRIVRPLRRLLEGTEKVGEGHYPEVPVEGLSGDEIGQLALSFNGMVRKLRLQNEMKVSQLLAATNKSRSIIAAMDDGLVVVDSHLVVTDINPSAARMLDLAPERTLGRHIFECLSGEELQQKIKETVETGRSPTTLPFDHGTDRRNLLLELSLIPIRNGGEPPVPVLIVFRDVTQRVTLDRAKSDFIARASHELRTPLTSALMSLDLLREHLGGGIEGDERQLLVAADEDLHRLRSLVDDLLDLSRLEAGQIALSFEEVSLGVIVDDVLKIMAIQLAEKDLSVTSRLGDPLPLVRIDPSKIAWVLTNLIANALRHTQQGGQIDIGASAMGRWIRVDVTDNGEGIAEDDQARIFEKFAQVSGQRTGTGLGLPICREILRAHGGAIWVRSSLGSGSTFSFTVPAASAGEERNEGEERTA</sequence>
<dbReference type="Pfam" id="PF00512">
    <property type="entry name" value="HisKA"/>
    <property type="match status" value="1"/>
</dbReference>
<evidence type="ECO:0000259" key="16">
    <source>
        <dbReference type="PROSITE" id="PS50109"/>
    </source>
</evidence>
<dbReference type="CDD" id="cd00075">
    <property type="entry name" value="HATPase"/>
    <property type="match status" value="1"/>
</dbReference>
<organism evidence="19 20">
    <name type="scientific">Aminithiophilus ramosus</name>
    <dbReference type="NCBI Taxonomy" id="3029084"/>
    <lineage>
        <taxon>Bacteria</taxon>
        <taxon>Thermotogati</taxon>
        <taxon>Synergistota</taxon>
        <taxon>Synergistia</taxon>
        <taxon>Synergistales</taxon>
        <taxon>Aminithiophilaceae</taxon>
        <taxon>Aminithiophilus</taxon>
    </lineage>
</organism>
<dbReference type="AlphaFoldDB" id="A0A9Q7AR18"/>
<keyword evidence="8 15" id="KW-0812">Transmembrane</keyword>
<evidence type="ECO:0000256" key="12">
    <source>
        <dbReference type="ARBA" id="ARBA00022989"/>
    </source>
</evidence>
<feature type="transmembrane region" description="Helical" evidence="15">
    <location>
        <begin position="12"/>
        <end position="33"/>
    </location>
</feature>
<evidence type="ECO:0000256" key="7">
    <source>
        <dbReference type="ARBA" id="ARBA00022679"/>
    </source>
</evidence>
<evidence type="ECO:0000259" key="17">
    <source>
        <dbReference type="PROSITE" id="PS50112"/>
    </source>
</evidence>
<dbReference type="InterPro" id="IPR005467">
    <property type="entry name" value="His_kinase_dom"/>
</dbReference>
<keyword evidence="7" id="KW-0808">Transferase</keyword>
<dbReference type="PANTHER" id="PTHR42878">
    <property type="entry name" value="TWO-COMPONENT HISTIDINE KINASE"/>
    <property type="match status" value="1"/>
</dbReference>
<dbReference type="PROSITE" id="PS50109">
    <property type="entry name" value="HIS_KIN"/>
    <property type="match status" value="1"/>
</dbReference>
<evidence type="ECO:0000256" key="5">
    <source>
        <dbReference type="ARBA" id="ARBA00022475"/>
    </source>
</evidence>
<dbReference type="Gene3D" id="6.10.340.10">
    <property type="match status" value="1"/>
</dbReference>
<evidence type="ECO:0000256" key="9">
    <source>
        <dbReference type="ARBA" id="ARBA00022741"/>
    </source>
</evidence>
<dbReference type="Pfam" id="PF00672">
    <property type="entry name" value="HAMP"/>
    <property type="match status" value="1"/>
</dbReference>
<dbReference type="EMBL" id="CP072943">
    <property type="protein sequence ID" value="QTX32466.1"/>
    <property type="molecule type" value="Genomic_DNA"/>
</dbReference>
<evidence type="ECO:0000256" key="4">
    <source>
        <dbReference type="ARBA" id="ARBA00012438"/>
    </source>
</evidence>
<gene>
    <name evidence="19" type="ORF">KAR29_00505</name>
</gene>
<dbReference type="InterPro" id="IPR036097">
    <property type="entry name" value="HisK_dim/P_sf"/>
</dbReference>
<dbReference type="SUPFAM" id="SSF55785">
    <property type="entry name" value="PYP-like sensor domain (PAS domain)"/>
    <property type="match status" value="1"/>
</dbReference>
<evidence type="ECO:0000256" key="13">
    <source>
        <dbReference type="ARBA" id="ARBA00023012"/>
    </source>
</evidence>
<dbReference type="InterPro" id="IPR004358">
    <property type="entry name" value="Sig_transdc_His_kin-like_C"/>
</dbReference>
<dbReference type="InterPro" id="IPR003660">
    <property type="entry name" value="HAMP_dom"/>
</dbReference>
<protein>
    <recommendedName>
        <fullName evidence="4">histidine kinase</fullName>
        <ecNumber evidence="4">2.7.13.3</ecNumber>
    </recommendedName>
</protein>
<evidence type="ECO:0000256" key="8">
    <source>
        <dbReference type="ARBA" id="ARBA00022692"/>
    </source>
</evidence>
<evidence type="ECO:0000256" key="2">
    <source>
        <dbReference type="ARBA" id="ARBA00004141"/>
    </source>
</evidence>
<keyword evidence="20" id="KW-1185">Reference proteome</keyword>
<dbReference type="NCBIfam" id="TIGR00229">
    <property type="entry name" value="sensory_box"/>
    <property type="match status" value="1"/>
</dbReference>
<dbReference type="SMART" id="SM00387">
    <property type="entry name" value="HATPase_c"/>
    <property type="match status" value="1"/>
</dbReference>
<feature type="domain" description="PAS" evidence="17">
    <location>
        <begin position="253"/>
        <end position="318"/>
    </location>
</feature>
<keyword evidence="9" id="KW-0547">Nucleotide-binding</keyword>
<dbReference type="PANTHER" id="PTHR42878:SF7">
    <property type="entry name" value="SENSOR HISTIDINE KINASE GLRK"/>
    <property type="match status" value="1"/>
</dbReference>
<feature type="domain" description="HAMP" evidence="18">
    <location>
        <begin position="191"/>
        <end position="244"/>
    </location>
</feature>
<dbReference type="Gene3D" id="3.30.450.20">
    <property type="entry name" value="PAS domain"/>
    <property type="match status" value="1"/>
</dbReference>
<dbReference type="SUPFAM" id="SSF55874">
    <property type="entry name" value="ATPase domain of HSP90 chaperone/DNA topoisomerase II/histidine kinase"/>
    <property type="match status" value="1"/>
</dbReference>
<dbReference type="InterPro" id="IPR003594">
    <property type="entry name" value="HATPase_dom"/>
</dbReference>
<name>A0A9Q7AR18_9BACT</name>
<dbReference type="PROSITE" id="PS50885">
    <property type="entry name" value="HAMP"/>
    <property type="match status" value="1"/>
</dbReference>
<dbReference type="GO" id="GO:0005886">
    <property type="term" value="C:plasma membrane"/>
    <property type="evidence" value="ECO:0007669"/>
    <property type="project" value="UniProtKB-SubCell"/>
</dbReference>
<dbReference type="PROSITE" id="PS50112">
    <property type="entry name" value="PAS"/>
    <property type="match status" value="1"/>
</dbReference>
<dbReference type="SMART" id="SM00388">
    <property type="entry name" value="HisKA"/>
    <property type="match status" value="1"/>
</dbReference>
<dbReference type="CDD" id="cd06225">
    <property type="entry name" value="HAMP"/>
    <property type="match status" value="1"/>
</dbReference>
<dbReference type="InterPro" id="IPR003661">
    <property type="entry name" value="HisK_dim/P_dom"/>
</dbReference>
<dbReference type="PRINTS" id="PR00344">
    <property type="entry name" value="BCTRLSENSOR"/>
</dbReference>
<evidence type="ECO:0000256" key="10">
    <source>
        <dbReference type="ARBA" id="ARBA00022777"/>
    </source>
</evidence>
<dbReference type="RefSeq" id="WP_274373702.1">
    <property type="nucleotide sequence ID" value="NZ_CP072943.1"/>
</dbReference>
<dbReference type="CDD" id="cd00082">
    <property type="entry name" value="HisKA"/>
    <property type="match status" value="1"/>
</dbReference>
<evidence type="ECO:0000256" key="11">
    <source>
        <dbReference type="ARBA" id="ARBA00022840"/>
    </source>
</evidence>
<evidence type="ECO:0000256" key="14">
    <source>
        <dbReference type="ARBA" id="ARBA00023136"/>
    </source>
</evidence>
<keyword evidence="10" id="KW-0418">Kinase</keyword>
<keyword evidence="6" id="KW-0597">Phosphoprotein</keyword>
<dbReference type="SMART" id="SM00091">
    <property type="entry name" value="PAS"/>
    <property type="match status" value="1"/>
</dbReference>
<dbReference type="Proteomes" id="UP000671879">
    <property type="component" value="Chromosome"/>
</dbReference>
<proteinExistence type="predicted"/>
<dbReference type="InterPro" id="IPR000014">
    <property type="entry name" value="PAS"/>
</dbReference>
<keyword evidence="12 15" id="KW-1133">Transmembrane helix</keyword>
<dbReference type="SUPFAM" id="SSF158472">
    <property type="entry name" value="HAMP domain-like"/>
    <property type="match status" value="1"/>
</dbReference>
<reference evidence="20" key="1">
    <citation type="submission" date="2021-04" db="EMBL/GenBank/DDBJ databases">
        <title>A novel Synergistetes isolate from a pyrite-forming mixed culture.</title>
        <authorList>
            <person name="Bunk B."/>
            <person name="Sproer C."/>
            <person name="Spring S."/>
            <person name="Pester M."/>
        </authorList>
    </citation>
    <scope>NUCLEOTIDE SEQUENCE [LARGE SCALE GENOMIC DNA]</scope>
    <source>
        <strain evidence="20">J.5.4.2-T.3.5.2</strain>
    </source>
</reference>
<dbReference type="CDD" id="cd00130">
    <property type="entry name" value="PAS"/>
    <property type="match status" value="1"/>
</dbReference>
<feature type="transmembrane region" description="Helical" evidence="15">
    <location>
        <begin position="167"/>
        <end position="189"/>
    </location>
</feature>
<dbReference type="SMART" id="SM00304">
    <property type="entry name" value="HAMP"/>
    <property type="match status" value="1"/>
</dbReference>
<dbReference type="FunFam" id="3.30.565.10:FF:000023">
    <property type="entry name" value="PAS domain-containing sensor histidine kinase"/>
    <property type="match status" value="1"/>
</dbReference>
<accession>A0A9Q7AR18</accession>
<feature type="domain" description="Histidine kinase" evidence="16">
    <location>
        <begin position="379"/>
        <end position="594"/>
    </location>
</feature>
<keyword evidence="14 15" id="KW-0472">Membrane</keyword>
<dbReference type="GO" id="GO:0000155">
    <property type="term" value="F:phosphorelay sensor kinase activity"/>
    <property type="evidence" value="ECO:0007669"/>
    <property type="project" value="InterPro"/>
</dbReference>
<dbReference type="GO" id="GO:0000156">
    <property type="term" value="F:phosphorelay response regulator activity"/>
    <property type="evidence" value="ECO:0007669"/>
    <property type="project" value="TreeGrafter"/>
</dbReference>
<evidence type="ECO:0000256" key="6">
    <source>
        <dbReference type="ARBA" id="ARBA00022553"/>
    </source>
</evidence>